<protein>
    <submittedName>
        <fullName evidence="4">DUF4468 domain-containing protein</fullName>
    </submittedName>
</protein>
<organism evidence="4 5">
    <name type="scientific">Prevotella histicola</name>
    <dbReference type="NCBI Taxonomy" id="470565"/>
    <lineage>
        <taxon>Bacteria</taxon>
        <taxon>Pseudomonadati</taxon>
        <taxon>Bacteroidota</taxon>
        <taxon>Bacteroidia</taxon>
        <taxon>Bacteroidales</taxon>
        <taxon>Prevotellaceae</taxon>
        <taxon>Prevotella</taxon>
    </lineage>
</organism>
<dbReference type="CDD" id="cd12190">
    <property type="entry name" value="Bacova_04320_like"/>
    <property type="match status" value="1"/>
</dbReference>
<dbReference type="EMBL" id="JABZSQ010000005">
    <property type="protein sequence ID" value="MBF1414055.1"/>
    <property type="molecule type" value="Genomic_DNA"/>
</dbReference>
<keyword evidence="2" id="KW-0732">Signal</keyword>
<proteinExistence type="predicted"/>
<evidence type="ECO:0000259" key="3">
    <source>
        <dbReference type="Pfam" id="PF14730"/>
    </source>
</evidence>
<comment type="caution">
    <text evidence="4">The sequence shown here is derived from an EMBL/GenBank/DDBJ whole genome shotgun (WGS) entry which is preliminary data.</text>
</comment>
<feature type="domain" description="DUF4468" evidence="3">
    <location>
        <begin position="155"/>
        <end position="247"/>
    </location>
</feature>
<dbReference type="RefSeq" id="WP_219495897.1">
    <property type="nucleotide sequence ID" value="NZ_CAUUUU010000003.1"/>
</dbReference>
<feature type="region of interest" description="Disordered" evidence="1">
    <location>
        <begin position="86"/>
        <end position="114"/>
    </location>
</feature>
<feature type="compositionally biased region" description="Polar residues" evidence="1">
    <location>
        <begin position="96"/>
        <end position="113"/>
    </location>
</feature>
<evidence type="ECO:0000256" key="1">
    <source>
        <dbReference type="SAM" id="MobiDB-lite"/>
    </source>
</evidence>
<dbReference type="AlphaFoldDB" id="A0A930HXI2"/>
<dbReference type="Proteomes" id="UP000757461">
    <property type="component" value="Unassembled WGS sequence"/>
</dbReference>
<evidence type="ECO:0000313" key="4">
    <source>
        <dbReference type="EMBL" id="MBF1414055.1"/>
    </source>
</evidence>
<reference evidence="4" key="1">
    <citation type="submission" date="2020-04" db="EMBL/GenBank/DDBJ databases">
        <title>Deep metagenomics examines the oral microbiome during advanced dental caries in children, revealing novel taxa and co-occurrences with host molecules.</title>
        <authorList>
            <person name="Baker J.L."/>
            <person name="Morton J.T."/>
            <person name="Dinis M."/>
            <person name="Alvarez R."/>
            <person name="Tran N.C."/>
            <person name="Knight R."/>
            <person name="Edlund A."/>
        </authorList>
    </citation>
    <scope>NUCLEOTIDE SEQUENCE</scope>
    <source>
        <strain evidence="4">JCVI_25_bin.9</strain>
    </source>
</reference>
<evidence type="ECO:0000313" key="5">
    <source>
        <dbReference type="Proteomes" id="UP000757461"/>
    </source>
</evidence>
<name>A0A930HXI2_9BACT</name>
<accession>A0A930HXI2</accession>
<feature type="chain" id="PRO_5037119947" evidence="2">
    <location>
        <begin position="19"/>
        <end position="306"/>
    </location>
</feature>
<dbReference type="Pfam" id="PF14730">
    <property type="entry name" value="DUF4468"/>
    <property type="match status" value="1"/>
</dbReference>
<sequence>MKKALVSLLLCLPTMVMAQNTLTPEQQLEQAQRQLEQAKAALEQAKANAEKAKAEAEAKAKAADLQKKIEETKAETEKLQREAARIAEDTNKSKSTKTAPSTVPTPSTDNSNAAWVVPETPTTIAAKTNKTVSNDYKQYYIKEGAVPEINGQVLWSEDVSVPGVSATELYDRALAFLTELTKGKNQIEGSKVALVNKAENSIVATMRERLIFSSGFLSLDFTQFNYLLQATCYEGHATLTMSRLNYNYDVQGNITPYTAENWITDKYALNKKHTRLLPVSGKFRKATIDRKDSIFSGFAQAMKQAN</sequence>
<gene>
    <name evidence="4" type="ORF">HXN33_00620</name>
</gene>
<feature type="signal peptide" evidence="2">
    <location>
        <begin position="1"/>
        <end position="18"/>
    </location>
</feature>
<dbReference type="InterPro" id="IPR027823">
    <property type="entry name" value="DUF4468"/>
</dbReference>
<evidence type="ECO:0000256" key="2">
    <source>
        <dbReference type="SAM" id="SignalP"/>
    </source>
</evidence>